<gene>
    <name evidence="3" type="ORF">UFOPK3444_00514</name>
</gene>
<dbReference type="InterPro" id="IPR036388">
    <property type="entry name" value="WH-like_DNA-bd_sf"/>
</dbReference>
<dbReference type="EMBL" id="CAFBLU010000006">
    <property type="protein sequence ID" value="CAB4867105.1"/>
    <property type="molecule type" value="Genomic_DNA"/>
</dbReference>
<feature type="region of interest" description="Disordered" evidence="1">
    <location>
        <begin position="1"/>
        <end position="41"/>
    </location>
</feature>
<protein>
    <submittedName>
        <fullName evidence="3">Unannotated protein</fullName>
    </submittedName>
</protein>
<feature type="domain" description="Transcription regulator PadR N-terminal" evidence="2">
    <location>
        <begin position="55"/>
        <end position="126"/>
    </location>
</feature>
<dbReference type="PANTHER" id="PTHR33169:SF26">
    <property type="entry name" value="CONSERVED PROTEIN"/>
    <property type="match status" value="1"/>
</dbReference>
<evidence type="ECO:0000259" key="2">
    <source>
        <dbReference type="Pfam" id="PF03551"/>
    </source>
</evidence>
<dbReference type="InterPro" id="IPR036390">
    <property type="entry name" value="WH_DNA-bd_sf"/>
</dbReference>
<proteinExistence type="predicted"/>
<reference evidence="3" key="1">
    <citation type="submission" date="2020-05" db="EMBL/GenBank/DDBJ databases">
        <authorList>
            <person name="Chiriac C."/>
            <person name="Salcher M."/>
            <person name="Ghai R."/>
            <person name="Kavagutti S V."/>
        </authorList>
    </citation>
    <scope>NUCLEOTIDE SEQUENCE</scope>
</reference>
<organism evidence="3">
    <name type="scientific">freshwater metagenome</name>
    <dbReference type="NCBI Taxonomy" id="449393"/>
    <lineage>
        <taxon>unclassified sequences</taxon>
        <taxon>metagenomes</taxon>
        <taxon>ecological metagenomes</taxon>
    </lineage>
</organism>
<evidence type="ECO:0000256" key="1">
    <source>
        <dbReference type="SAM" id="MobiDB-lite"/>
    </source>
</evidence>
<dbReference type="AlphaFoldDB" id="A0A6J7DE25"/>
<sequence length="154" mass="16277">MPQRPADARRAAADAVGSTPVDDTGAGGKGTKAGPGGSDPLVGELRRAGLLSLLVLHEVSAGPSYGNQLIDRVGELTGGVVAANPNTMYPLLRSLEAGGLLEGSWEHPERRSRRFYAITDTGRIERDRLAAELSPRLDSLAVAIERIRKEVLGQ</sequence>
<dbReference type="Gene3D" id="1.10.10.10">
    <property type="entry name" value="Winged helix-like DNA-binding domain superfamily/Winged helix DNA-binding domain"/>
    <property type="match status" value="1"/>
</dbReference>
<evidence type="ECO:0000313" key="3">
    <source>
        <dbReference type="EMBL" id="CAB4867105.1"/>
    </source>
</evidence>
<dbReference type="PANTHER" id="PTHR33169">
    <property type="entry name" value="PADR-FAMILY TRANSCRIPTIONAL REGULATOR"/>
    <property type="match status" value="1"/>
</dbReference>
<feature type="compositionally biased region" description="Basic and acidic residues" evidence="1">
    <location>
        <begin position="1"/>
        <end position="12"/>
    </location>
</feature>
<dbReference type="InterPro" id="IPR005149">
    <property type="entry name" value="Tscrpt_reg_PadR_N"/>
</dbReference>
<feature type="compositionally biased region" description="Gly residues" evidence="1">
    <location>
        <begin position="25"/>
        <end position="37"/>
    </location>
</feature>
<dbReference type="Pfam" id="PF03551">
    <property type="entry name" value="PadR"/>
    <property type="match status" value="1"/>
</dbReference>
<dbReference type="SUPFAM" id="SSF46785">
    <property type="entry name" value="Winged helix' DNA-binding domain"/>
    <property type="match status" value="1"/>
</dbReference>
<accession>A0A6J7DE25</accession>
<dbReference type="InterPro" id="IPR052509">
    <property type="entry name" value="Metal_resp_DNA-bind_regulator"/>
</dbReference>
<name>A0A6J7DE25_9ZZZZ</name>